<protein>
    <submittedName>
        <fullName evidence="1">Uncharacterized protein</fullName>
    </submittedName>
</protein>
<reference evidence="1 2" key="1">
    <citation type="journal article" date="2023" name="Elife">
        <title>Identification of key yeast species and microbe-microbe interactions impacting larval growth of Drosophila in the wild.</title>
        <authorList>
            <person name="Mure A."/>
            <person name="Sugiura Y."/>
            <person name="Maeda R."/>
            <person name="Honda K."/>
            <person name="Sakurai N."/>
            <person name="Takahashi Y."/>
            <person name="Watada M."/>
            <person name="Katoh T."/>
            <person name="Gotoh A."/>
            <person name="Gotoh Y."/>
            <person name="Taniguchi I."/>
            <person name="Nakamura K."/>
            <person name="Hayashi T."/>
            <person name="Katayama T."/>
            <person name="Uemura T."/>
            <person name="Hattori Y."/>
        </authorList>
    </citation>
    <scope>NUCLEOTIDE SEQUENCE [LARGE SCALE GENOMIC DNA]</scope>
    <source>
        <strain evidence="1 2">SB-73</strain>
    </source>
</reference>
<proteinExistence type="predicted"/>
<accession>A0AAV5RCY6</accession>
<organism evidence="1 2">
    <name type="scientific">Starmerella bacillaris</name>
    <name type="common">Yeast</name>
    <name type="synonym">Candida zemplinina</name>
    <dbReference type="NCBI Taxonomy" id="1247836"/>
    <lineage>
        <taxon>Eukaryota</taxon>
        <taxon>Fungi</taxon>
        <taxon>Dikarya</taxon>
        <taxon>Ascomycota</taxon>
        <taxon>Saccharomycotina</taxon>
        <taxon>Dipodascomycetes</taxon>
        <taxon>Dipodascales</taxon>
        <taxon>Trichomonascaceae</taxon>
        <taxon>Starmerella</taxon>
    </lineage>
</organism>
<dbReference type="Proteomes" id="UP001362899">
    <property type="component" value="Unassembled WGS sequence"/>
</dbReference>
<keyword evidence="2" id="KW-1185">Reference proteome</keyword>
<comment type="caution">
    <text evidence="1">The sequence shown here is derived from an EMBL/GenBank/DDBJ whole genome shotgun (WGS) entry which is preliminary data.</text>
</comment>
<gene>
    <name evidence="1" type="ORF">DASB73_000740</name>
</gene>
<name>A0AAV5RCY6_STABA</name>
<dbReference type="EMBL" id="BTGC01000001">
    <property type="protein sequence ID" value="GMM49116.1"/>
    <property type="molecule type" value="Genomic_DNA"/>
</dbReference>
<evidence type="ECO:0000313" key="1">
    <source>
        <dbReference type="EMBL" id="GMM49116.1"/>
    </source>
</evidence>
<sequence>MPRDDHILGISNLVRRARACVAGVPNTADLLTQYDKLVADSELAVYMQNTPDEVTAGGISTGRQLIEKALVEMVARCSMENSLHPSKEMTELIKKTQDYIKSNVSPQKENFENEPMVIDETVYESSQLSSPDVEELDNDDIEIPEFEVITQEDIDEFDSYMLSSRMSNGSQNSV</sequence>
<evidence type="ECO:0000313" key="2">
    <source>
        <dbReference type="Proteomes" id="UP001362899"/>
    </source>
</evidence>
<dbReference type="AlphaFoldDB" id="A0AAV5RCY6"/>